<gene>
    <name evidence="2" type="ORF">A4G28_04290</name>
</gene>
<dbReference type="InterPro" id="IPR002109">
    <property type="entry name" value="Glutaredoxin"/>
</dbReference>
<evidence type="ECO:0000259" key="1">
    <source>
        <dbReference type="Pfam" id="PF00462"/>
    </source>
</evidence>
<name>A0A164B2Y8_9MYCO</name>
<dbReference type="Gene3D" id="3.40.30.10">
    <property type="entry name" value="Glutaredoxin"/>
    <property type="match status" value="1"/>
</dbReference>
<evidence type="ECO:0000313" key="2">
    <source>
        <dbReference type="EMBL" id="KZS63058.1"/>
    </source>
</evidence>
<dbReference type="PROSITE" id="PS51354">
    <property type="entry name" value="GLUTAREDOXIN_2"/>
    <property type="match status" value="1"/>
</dbReference>
<dbReference type="CDD" id="cd02976">
    <property type="entry name" value="NrdH"/>
    <property type="match status" value="1"/>
</dbReference>
<organism evidence="2 3">
    <name type="scientific">Mycobacterium ostraviense</name>
    <dbReference type="NCBI Taxonomy" id="2738409"/>
    <lineage>
        <taxon>Bacteria</taxon>
        <taxon>Bacillati</taxon>
        <taxon>Actinomycetota</taxon>
        <taxon>Actinomycetes</taxon>
        <taxon>Mycobacteriales</taxon>
        <taxon>Mycobacteriaceae</taxon>
        <taxon>Mycobacterium</taxon>
    </lineage>
</organism>
<dbReference type="Proteomes" id="UP000077342">
    <property type="component" value="Unassembled WGS sequence"/>
</dbReference>
<reference evidence="3" key="1">
    <citation type="submission" date="2016-04" db="EMBL/GenBank/DDBJ databases">
        <authorList>
            <person name="Strapagiel D."/>
            <person name="Borowka P."/>
            <person name="Marciniak B."/>
            <person name="Bakula Z."/>
            <person name="Van Ingen J."/>
            <person name="Safianowska A."/>
            <person name="Dziadek J."/>
            <person name="Jagielski T."/>
        </authorList>
    </citation>
    <scope>NUCLEOTIDE SEQUENCE [LARGE SCALE GENOMIC DNA]</scope>
    <source>
        <strain evidence="3">1010001458</strain>
    </source>
</reference>
<dbReference type="InterPro" id="IPR036249">
    <property type="entry name" value="Thioredoxin-like_sf"/>
</dbReference>
<protein>
    <recommendedName>
        <fullName evidence="1">Glutaredoxin domain-containing protein</fullName>
    </recommendedName>
</protein>
<sequence>MIRAVTVYTRTHPKCMQCEQTKRHLGRRGIAFTEVDVDDDPCIREAIEYLGFGSLPVVVAATSEGELVWAGYRPDRIDSLAAHVTSAGNGFSGLSQVRP</sequence>
<dbReference type="Pfam" id="PF00462">
    <property type="entry name" value="Glutaredoxin"/>
    <property type="match status" value="1"/>
</dbReference>
<comment type="caution">
    <text evidence="2">The sequence shown here is derived from an EMBL/GenBank/DDBJ whole genome shotgun (WGS) entry which is preliminary data.</text>
</comment>
<proteinExistence type="predicted"/>
<dbReference type="AlphaFoldDB" id="A0A164B2Y8"/>
<dbReference type="SUPFAM" id="SSF52833">
    <property type="entry name" value="Thioredoxin-like"/>
    <property type="match status" value="1"/>
</dbReference>
<feature type="domain" description="Glutaredoxin" evidence="1">
    <location>
        <begin position="5"/>
        <end position="59"/>
    </location>
</feature>
<dbReference type="EMBL" id="LWCI01000100">
    <property type="protein sequence ID" value="KZS63058.1"/>
    <property type="molecule type" value="Genomic_DNA"/>
</dbReference>
<keyword evidence="3" id="KW-1185">Reference proteome</keyword>
<accession>A0A164B2Y8</accession>
<evidence type="ECO:0000313" key="3">
    <source>
        <dbReference type="Proteomes" id="UP000077342"/>
    </source>
</evidence>